<dbReference type="EMBL" id="PEZI01000013">
    <property type="protein sequence ID" value="PIS14824.1"/>
    <property type="molecule type" value="Genomic_DNA"/>
</dbReference>
<keyword evidence="1" id="KW-1133">Transmembrane helix</keyword>
<proteinExistence type="predicted"/>
<organism evidence="2 3">
    <name type="scientific">Candidatus Shapirobacteria bacterium CG09_land_8_20_14_0_10_39_12</name>
    <dbReference type="NCBI Taxonomy" id="1974885"/>
    <lineage>
        <taxon>Bacteria</taxon>
        <taxon>Candidatus Shapironibacteriota</taxon>
    </lineage>
</organism>
<feature type="transmembrane region" description="Helical" evidence="1">
    <location>
        <begin position="37"/>
        <end position="59"/>
    </location>
</feature>
<gene>
    <name evidence="2" type="ORF">COT64_00595</name>
</gene>
<name>A0A2H0WQ87_9BACT</name>
<dbReference type="Proteomes" id="UP000230775">
    <property type="component" value="Unassembled WGS sequence"/>
</dbReference>
<comment type="caution">
    <text evidence="2">The sequence shown here is derived from an EMBL/GenBank/DDBJ whole genome shotgun (WGS) entry which is preliminary data.</text>
</comment>
<evidence type="ECO:0000313" key="3">
    <source>
        <dbReference type="Proteomes" id="UP000230775"/>
    </source>
</evidence>
<accession>A0A2H0WQ87</accession>
<sequence>MKLTEPQFIYMLLVLPTLFGLTLVAEGLNKILQENKQGWISLIFGAIFIAIVVLAYLFFWKTFA</sequence>
<keyword evidence="1" id="KW-0812">Transmembrane</keyword>
<dbReference type="AlphaFoldDB" id="A0A2H0WQ87"/>
<evidence type="ECO:0000313" key="2">
    <source>
        <dbReference type="EMBL" id="PIS14824.1"/>
    </source>
</evidence>
<evidence type="ECO:0000256" key="1">
    <source>
        <dbReference type="SAM" id="Phobius"/>
    </source>
</evidence>
<reference evidence="3" key="1">
    <citation type="submission" date="2017-09" db="EMBL/GenBank/DDBJ databases">
        <title>Depth-based differentiation of microbial function through sediment-hosted aquifers and enrichment of novel symbionts in the deep terrestrial subsurface.</title>
        <authorList>
            <person name="Probst A.J."/>
            <person name="Ladd B."/>
            <person name="Jarett J.K."/>
            <person name="Geller-Mcgrath D.E."/>
            <person name="Sieber C.M.K."/>
            <person name="Emerson J.B."/>
            <person name="Anantharaman K."/>
            <person name="Thomas B.C."/>
            <person name="Malmstrom R."/>
            <person name="Stieglmeier M."/>
            <person name="Klingl A."/>
            <person name="Woyke T."/>
            <person name="Ryan C.M."/>
            <person name="Banfield J.F."/>
        </authorList>
    </citation>
    <scope>NUCLEOTIDE SEQUENCE [LARGE SCALE GENOMIC DNA]</scope>
</reference>
<protein>
    <submittedName>
        <fullName evidence="2">Uncharacterized protein</fullName>
    </submittedName>
</protein>
<keyword evidence="1" id="KW-0472">Membrane</keyword>